<feature type="transmembrane region" description="Helical" evidence="1">
    <location>
        <begin position="12"/>
        <end position="40"/>
    </location>
</feature>
<sequence>MNSPYFEPDNLALAFGVVKTLAITLYVTVSYAPFICEWLYPPPKEESSIKEQVGALLQKLWDVATAFILTPTTVALGYVMDQRVCLRGTAMKLLVRLERVKTSWGSMRPPVVIPCHNSARIGIVMLHQGFEKLRRTGDPGAGVTNGSTMGVVYGIY</sequence>
<name>A0A7R9CWQ5_TIMPO</name>
<evidence type="ECO:0000256" key="1">
    <source>
        <dbReference type="SAM" id="Phobius"/>
    </source>
</evidence>
<protein>
    <submittedName>
        <fullName evidence="2">Uncharacterized protein</fullName>
    </submittedName>
</protein>
<keyword evidence="1" id="KW-1133">Transmembrane helix</keyword>
<reference evidence="2" key="1">
    <citation type="submission" date="2020-11" db="EMBL/GenBank/DDBJ databases">
        <authorList>
            <person name="Tran Van P."/>
        </authorList>
    </citation>
    <scope>NUCLEOTIDE SEQUENCE</scope>
</reference>
<organism evidence="2">
    <name type="scientific">Timema poppense</name>
    <name type="common">Walking stick</name>
    <dbReference type="NCBI Taxonomy" id="170557"/>
    <lineage>
        <taxon>Eukaryota</taxon>
        <taxon>Metazoa</taxon>
        <taxon>Ecdysozoa</taxon>
        <taxon>Arthropoda</taxon>
        <taxon>Hexapoda</taxon>
        <taxon>Insecta</taxon>
        <taxon>Pterygota</taxon>
        <taxon>Neoptera</taxon>
        <taxon>Polyneoptera</taxon>
        <taxon>Phasmatodea</taxon>
        <taxon>Timematodea</taxon>
        <taxon>Timematoidea</taxon>
        <taxon>Timematidae</taxon>
        <taxon>Timema</taxon>
    </lineage>
</organism>
<accession>A0A7R9CWQ5</accession>
<keyword evidence="1" id="KW-0472">Membrane</keyword>
<keyword evidence="1" id="KW-0812">Transmembrane</keyword>
<evidence type="ECO:0000313" key="2">
    <source>
        <dbReference type="EMBL" id="CAD7403894.1"/>
    </source>
</evidence>
<dbReference type="AlphaFoldDB" id="A0A7R9CWQ5"/>
<feature type="transmembrane region" description="Helical" evidence="1">
    <location>
        <begin position="60"/>
        <end position="80"/>
    </location>
</feature>
<proteinExistence type="predicted"/>
<dbReference type="EMBL" id="OD002000">
    <property type="protein sequence ID" value="CAD7403894.1"/>
    <property type="molecule type" value="Genomic_DNA"/>
</dbReference>
<gene>
    <name evidence="2" type="ORF">TPSB3V08_LOCUS4244</name>
</gene>